<organism evidence="5 6">
    <name type="scientific">Staurois parvus</name>
    <dbReference type="NCBI Taxonomy" id="386267"/>
    <lineage>
        <taxon>Eukaryota</taxon>
        <taxon>Metazoa</taxon>
        <taxon>Chordata</taxon>
        <taxon>Craniata</taxon>
        <taxon>Vertebrata</taxon>
        <taxon>Euteleostomi</taxon>
        <taxon>Amphibia</taxon>
        <taxon>Batrachia</taxon>
        <taxon>Anura</taxon>
        <taxon>Neobatrachia</taxon>
        <taxon>Ranoidea</taxon>
        <taxon>Ranidae</taxon>
        <taxon>Staurois</taxon>
    </lineage>
</organism>
<evidence type="ECO:0000256" key="3">
    <source>
        <dbReference type="SAM" id="MobiDB-lite"/>
    </source>
</evidence>
<keyword evidence="6" id="KW-1185">Reference proteome</keyword>
<evidence type="ECO:0000259" key="4">
    <source>
        <dbReference type="PROSITE" id="PS50835"/>
    </source>
</evidence>
<dbReference type="PANTHER" id="PTHR11481">
    <property type="entry name" value="IMMUNOGLOBULIN FC RECEPTOR"/>
    <property type="match status" value="1"/>
</dbReference>
<dbReference type="SMART" id="SM00409">
    <property type="entry name" value="IG"/>
    <property type="match status" value="1"/>
</dbReference>
<dbReference type="InterPro" id="IPR050488">
    <property type="entry name" value="Ig_Fc_receptor"/>
</dbReference>
<dbReference type="InterPro" id="IPR007110">
    <property type="entry name" value="Ig-like_dom"/>
</dbReference>
<dbReference type="Gene3D" id="2.60.40.10">
    <property type="entry name" value="Immunoglobulins"/>
    <property type="match status" value="1"/>
</dbReference>
<accession>A0ABN9GJI2</accession>
<dbReference type="EMBL" id="CATNWA010018660">
    <property type="protein sequence ID" value="CAI9608738.1"/>
    <property type="molecule type" value="Genomic_DNA"/>
</dbReference>
<keyword evidence="2" id="KW-1015">Disulfide bond</keyword>
<reference evidence="5" key="1">
    <citation type="submission" date="2023-05" db="EMBL/GenBank/DDBJ databases">
        <authorList>
            <person name="Stuckert A."/>
        </authorList>
    </citation>
    <scope>NUCLEOTIDE SEQUENCE</scope>
</reference>
<dbReference type="InterPro" id="IPR013783">
    <property type="entry name" value="Ig-like_fold"/>
</dbReference>
<dbReference type="InterPro" id="IPR036179">
    <property type="entry name" value="Ig-like_dom_sf"/>
</dbReference>
<comment type="caution">
    <text evidence="5">The sequence shown here is derived from an EMBL/GenBank/DDBJ whole genome shotgun (WGS) entry which is preliminary data.</text>
</comment>
<dbReference type="PROSITE" id="PS50835">
    <property type="entry name" value="IG_LIKE"/>
    <property type="match status" value="1"/>
</dbReference>
<gene>
    <name evidence="5" type="ORF">SPARVUS_LOCUS14144548</name>
</gene>
<sequence>MSDGLHIQIRELFTSPEIQVDPSLFVEEGENVTLKCMTNPKGSAGLLYTFYKDSQMIQSADLETSFVIGKAREEDTGSYRCSVQSQDGKVEKKQHPSPRPCRKSSFRCKYHRG</sequence>
<dbReference type="Pfam" id="PF13895">
    <property type="entry name" value="Ig_2"/>
    <property type="match status" value="1"/>
</dbReference>
<protein>
    <recommendedName>
        <fullName evidence="4">Ig-like domain-containing protein</fullName>
    </recommendedName>
</protein>
<dbReference type="InterPro" id="IPR003599">
    <property type="entry name" value="Ig_sub"/>
</dbReference>
<dbReference type="Proteomes" id="UP001162483">
    <property type="component" value="Unassembled WGS sequence"/>
</dbReference>
<evidence type="ECO:0000256" key="1">
    <source>
        <dbReference type="ARBA" id="ARBA00022729"/>
    </source>
</evidence>
<proteinExistence type="predicted"/>
<dbReference type="PANTHER" id="PTHR11481:SF60">
    <property type="entry name" value="IG-LIKE DOMAIN-CONTAINING PROTEIN"/>
    <property type="match status" value="1"/>
</dbReference>
<feature type="compositionally biased region" description="Basic residues" evidence="3">
    <location>
        <begin position="100"/>
        <end position="113"/>
    </location>
</feature>
<feature type="domain" description="Ig-like" evidence="4">
    <location>
        <begin position="16"/>
        <end position="91"/>
    </location>
</feature>
<feature type="region of interest" description="Disordered" evidence="3">
    <location>
        <begin position="74"/>
        <end position="113"/>
    </location>
</feature>
<evidence type="ECO:0000313" key="5">
    <source>
        <dbReference type="EMBL" id="CAI9608738.1"/>
    </source>
</evidence>
<dbReference type="SUPFAM" id="SSF48726">
    <property type="entry name" value="Immunoglobulin"/>
    <property type="match status" value="1"/>
</dbReference>
<evidence type="ECO:0000256" key="2">
    <source>
        <dbReference type="ARBA" id="ARBA00023157"/>
    </source>
</evidence>
<name>A0ABN9GJI2_9NEOB</name>
<keyword evidence="1" id="KW-0732">Signal</keyword>
<evidence type="ECO:0000313" key="6">
    <source>
        <dbReference type="Proteomes" id="UP001162483"/>
    </source>
</evidence>